<evidence type="ECO:0000313" key="8">
    <source>
        <dbReference type="EMBL" id="EHQ02129.1"/>
    </source>
</evidence>
<dbReference type="Pfam" id="PF07980">
    <property type="entry name" value="SusD_RagB"/>
    <property type="match status" value="1"/>
</dbReference>
<dbReference type="EMBL" id="JH594606">
    <property type="protein sequence ID" value="EHQ02129.1"/>
    <property type="molecule type" value="Genomic_DNA"/>
</dbReference>
<evidence type="ECO:0000313" key="9">
    <source>
        <dbReference type="Proteomes" id="UP000003844"/>
    </source>
</evidence>
<dbReference type="eggNOG" id="COG3193">
    <property type="taxonomic scope" value="Bacteria"/>
</dbReference>
<evidence type="ECO:0000259" key="7">
    <source>
        <dbReference type="Pfam" id="PF14322"/>
    </source>
</evidence>
<evidence type="ECO:0000256" key="3">
    <source>
        <dbReference type="ARBA" id="ARBA00022729"/>
    </source>
</evidence>
<dbReference type="InterPro" id="IPR033985">
    <property type="entry name" value="SusD-like_N"/>
</dbReference>
<dbReference type="Pfam" id="PF14322">
    <property type="entry name" value="SusD-like_3"/>
    <property type="match status" value="1"/>
</dbReference>
<evidence type="ECO:0000259" key="6">
    <source>
        <dbReference type="Pfam" id="PF07980"/>
    </source>
</evidence>
<dbReference type="GO" id="GO:0009279">
    <property type="term" value="C:cell outer membrane"/>
    <property type="evidence" value="ECO:0007669"/>
    <property type="project" value="UniProtKB-SubCell"/>
</dbReference>
<dbReference type="RefSeq" id="WP_006988441.1">
    <property type="nucleotide sequence ID" value="NZ_JH594606.1"/>
</dbReference>
<gene>
    <name evidence="8" type="ORF">Gilli_1475</name>
</gene>
<dbReference type="CDD" id="cd08977">
    <property type="entry name" value="SusD"/>
    <property type="match status" value="1"/>
</dbReference>
<reference evidence="9" key="1">
    <citation type="journal article" date="2012" name="Stand. Genomic Sci.">
        <title>Genome sequence of the Antarctic rhodopsins-containing flavobacterium Gillisia limnaea type strain (R-8282(T)).</title>
        <authorList>
            <person name="Riedel T."/>
            <person name="Held B."/>
            <person name="Nolan M."/>
            <person name="Lucas S."/>
            <person name="Lapidus A."/>
            <person name="Tice H."/>
            <person name="Del Rio T.G."/>
            <person name="Cheng J.F."/>
            <person name="Han C."/>
            <person name="Tapia R."/>
            <person name="Goodwin L.A."/>
            <person name="Pitluck S."/>
            <person name="Liolios K."/>
            <person name="Mavromatis K."/>
            <person name="Pagani I."/>
            <person name="Ivanova N."/>
            <person name="Mikhailova N."/>
            <person name="Pati A."/>
            <person name="Chen A."/>
            <person name="Palaniappan K."/>
            <person name="Land M."/>
            <person name="Rohde M."/>
            <person name="Tindall B.J."/>
            <person name="Detter J.C."/>
            <person name="Goker M."/>
            <person name="Bristow J."/>
            <person name="Eisen J.A."/>
            <person name="Markowitz V."/>
            <person name="Hugenholtz P."/>
            <person name="Kyrpides N.C."/>
            <person name="Klenk H.P."/>
            <person name="Woyke T."/>
        </authorList>
    </citation>
    <scope>NUCLEOTIDE SEQUENCE [LARGE SCALE GENOMIC DNA]</scope>
    <source>
        <strain evidence="9">DSM 15749 / LMG 21470 / R-8282</strain>
    </source>
</reference>
<organism evidence="8 9">
    <name type="scientific">Gillisia limnaea (strain DSM 15749 / LMG 21470 / R-8282)</name>
    <dbReference type="NCBI Taxonomy" id="865937"/>
    <lineage>
        <taxon>Bacteria</taxon>
        <taxon>Pseudomonadati</taxon>
        <taxon>Bacteroidota</taxon>
        <taxon>Flavobacteriia</taxon>
        <taxon>Flavobacteriales</taxon>
        <taxon>Flavobacteriaceae</taxon>
        <taxon>Gillisia</taxon>
    </lineage>
</organism>
<name>H2BXW6_GILLR</name>
<comment type="subcellular location">
    <subcellularLocation>
        <location evidence="1">Cell outer membrane</location>
    </subcellularLocation>
</comment>
<feature type="domain" description="SusD-like N-terminal" evidence="7">
    <location>
        <begin position="23"/>
        <end position="226"/>
    </location>
</feature>
<comment type="similarity">
    <text evidence="2">Belongs to the SusD family.</text>
</comment>
<evidence type="ECO:0000256" key="4">
    <source>
        <dbReference type="ARBA" id="ARBA00023136"/>
    </source>
</evidence>
<sequence length="466" mass="53161">MKASIKITGVLTILMSFLTSCEDFLEVEAPDHKVVSEVVFNNEETALSAMTGIYNQLLIASFSNGGFDSVTVLSGLSADDLTTIRTTNLTYREFELHEVQPSNPRNLNLWSSAYKIIYMTNALLEGIESSENISEDIRIRLEGEAKFVRAFTYFYLVNLYGGVPMILTTDYRVNTLAARDSEEQIYQLIIDDLQIAADVLGNDYFQEGRTHVNRYTAVAFLARVNLYLENWEQAEALSSQIIANNEKFEILENLDEVYLANSREAIWQLSPTGGGTFFTNTNEGSTFIIHPFFSVLSHLKLTENFVKSFESEDNRLTHWVNFHSGLSVYYPFKYKIKNSSDAVTEYSMVLRLAEQYFIRAESRAMLDNLQGAIADLDRIRGRAGLELLADANPEIEKEDLLIKIIEERKKELFAEWGHRWLDLKRTGTAGEILDIQNPMWQDTDVLYPIPESERLKNPNLTQNDGY</sequence>
<keyword evidence="3" id="KW-0732">Signal</keyword>
<dbReference type="Proteomes" id="UP000003844">
    <property type="component" value="Unassembled WGS sequence"/>
</dbReference>
<keyword evidence="5" id="KW-0998">Cell outer membrane</keyword>
<accession>H2BXW6</accession>
<dbReference type="HOGENOM" id="CLU_015553_3_1_10"/>
<dbReference type="InterPro" id="IPR011990">
    <property type="entry name" value="TPR-like_helical_dom_sf"/>
</dbReference>
<dbReference type="AlphaFoldDB" id="H2BXW6"/>
<dbReference type="SUPFAM" id="SSF48452">
    <property type="entry name" value="TPR-like"/>
    <property type="match status" value="1"/>
</dbReference>
<evidence type="ECO:0000256" key="5">
    <source>
        <dbReference type="ARBA" id="ARBA00023237"/>
    </source>
</evidence>
<protein>
    <submittedName>
        <fullName evidence="8">RagB/SusD domain-containing protein</fullName>
    </submittedName>
</protein>
<feature type="domain" description="RagB/SusD" evidence="6">
    <location>
        <begin position="329"/>
        <end position="466"/>
    </location>
</feature>
<proteinExistence type="inferred from homology"/>
<dbReference type="PROSITE" id="PS51257">
    <property type="entry name" value="PROKAR_LIPOPROTEIN"/>
    <property type="match status" value="1"/>
</dbReference>
<dbReference type="OrthoDB" id="621570at2"/>
<dbReference type="STRING" id="865937.Gilli_1475"/>
<evidence type="ECO:0000256" key="1">
    <source>
        <dbReference type="ARBA" id="ARBA00004442"/>
    </source>
</evidence>
<keyword evidence="4" id="KW-0472">Membrane</keyword>
<dbReference type="InterPro" id="IPR012944">
    <property type="entry name" value="SusD_RagB_dom"/>
</dbReference>
<dbReference type="Gene3D" id="1.25.40.390">
    <property type="match status" value="1"/>
</dbReference>
<evidence type="ECO:0000256" key="2">
    <source>
        <dbReference type="ARBA" id="ARBA00006275"/>
    </source>
</evidence>
<keyword evidence="9" id="KW-1185">Reference proteome</keyword>